<evidence type="ECO:0000313" key="3">
    <source>
        <dbReference type="Proteomes" id="UP000237631"/>
    </source>
</evidence>
<name>A0A2S6C9L4_9PEZI</name>
<proteinExistence type="predicted"/>
<protein>
    <submittedName>
        <fullName evidence="2">Uncharacterized protein</fullName>
    </submittedName>
</protein>
<evidence type="ECO:0000256" key="1">
    <source>
        <dbReference type="SAM" id="MobiDB-lite"/>
    </source>
</evidence>
<gene>
    <name evidence="2" type="ORF">CBER1_05466</name>
</gene>
<accession>A0A2S6C9L4</accession>
<dbReference type="AlphaFoldDB" id="A0A2S6C9L4"/>
<dbReference type="OrthoDB" id="3643854at2759"/>
<feature type="compositionally biased region" description="Polar residues" evidence="1">
    <location>
        <begin position="35"/>
        <end position="50"/>
    </location>
</feature>
<organism evidence="2 3">
    <name type="scientific">Cercospora berteroae</name>
    <dbReference type="NCBI Taxonomy" id="357750"/>
    <lineage>
        <taxon>Eukaryota</taxon>
        <taxon>Fungi</taxon>
        <taxon>Dikarya</taxon>
        <taxon>Ascomycota</taxon>
        <taxon>Pezizomycotina</taxon>
        <taxon>Dothideomycetes</taxon>
        <taxon>Dothideomycetidae</taxon>
        <taxon>Mycosphaerellales</taxon>
        <taxon>Mycosphaerellaceae</taxon>
        <taxon>Cercospora</taxon>
    </lineage>
</organism>
<dbReference type="EMBL" id="PNEN01000519">
    <property type="protein sequence ID" value="PPJ56432.1"/>
    <property type="molecule type" value="Genomic_DNA"/>
</dbReference>
<keyword evidence="3" id="KW-1185">Reference proteome</keyword>
<feature type="region of interest" description="Disordered" evidence="1">
    <location>
        <begin position="1"/>
        <end position="157"/>
    </location>
</feature>
<evidence type="ECO:0000313" key="2">
    <source>
        <dbReference type="EMBL" id="PPJ56432.1"/>
    </source>
</evidence>
<comment type="caution">
    <text evidence="2">The sequence shown here is derived from an EMBL/GenBank/DDBJ whole genome shotgun (WGS) entry which is preliminary data.</text>
</comment>
<sequence length="157" mass="17310">MSNTQDSLRVPELSAPIHPQHQDNTNTSDRDLTMSEAQSFPDQSSRNSLSVDEKDLHGSAHRGSTSSNEGGVNGCSLTYAKDTNTEPAELSAYDHDRNLSASATPSSSRSRSQSRGSYDMHRTSQDGGNRWADDKEAKQKKMLRKIMDHKLAPSFLK</sequence>
<reference evidence="3" key="1">
    <citation type="journal article" date="2017" name="bioRxiv">
        <title>Conservation of a gene cluster reveals novel cercosporin biosynthetic mechanisms and extends production to the genus Colletotrichum.</title>
        <authorList>
            <person name="de Jonge R."/>
            <person name="Ebert M.K."/>
            <person name="Huitt-Roehl C.R."/>
            <person name="Pal P."/>
            <person name="Suttle J.C."/>
            <person name="Spanner R.E."/>
            <person name="Neubauer J.D."/>
            <person name="Jurick W.M.II."/>
            <person name="Stott K.A."/>
            <person name="Secor G.A."/>
            <person name="Thomma B.P.H.J."/>
            <person name="Van de Peer Y."/>
            <person name="Townsend C.A."/>
            <person name="Bolton M.D."/>
        </authorList>
    </citation>
    <scope>NUCLEOTIDE SEQUENCE [LARGE SCALE GENOMIC DNA]</scope>
    <source>
        <strain evidence="3">CBS538.71</strain>
    </source>
</reference>
<feature type="compositionally biased region" description="Low complexity" evidence="1">
    <location>
        <begin position="100"/>
        <end position="117"/>
    </location>
</feature>
<dbReference type="Proteomes" id="UP000237631">
    <property type="component" value="Unassembled WGS sequence"/>
</dbReference>
<feature type="compositionally biased region" description="Basic and acidic residues" evidence="1">
    <location>
        <begin position="131"/>
        <end position="151"/>
    </location>
</feature>